<evidence type="ECO:0000313" key="4">
    <source>
        <dbReference type="Proteomes" id="UP000078595"/>
    </source>
</evidence>
<dbReference type="AlphaFoldDB" id="A0A1A5ZX51"/>
<reference evidence="3" key="3">
    <citation type="submission" date="2024-02" db="EMBL/GenBank/DDBJ databases">
        <title>Comparative genomics of Cryptococcus and Kwoniella reveals pathogenesis evolution and contrasting modes of karyotype evolution via chromosome fusion or intercentromeric recombination.</title>
        <authorList>
            <person name="Coelho M.A."/>
            <person name="David-Palma M."/>
            <person name="Shea T."/>
            <person name="Bowers K."/>
            <person name="McGinley-Smith S."/>
            <person name="Mohammad A.W."/>
            <person name="Gnirke A."/>
            <person name="Yurkov A.M."/>
            <person name="Nowrousian M."/>
            <person name="Sun S."/>
            <person name="Cuomo C.A."/>
            <person name="Heitman J."/>
        </authorList>
    </citation>
    <scope>NUCLEOTIDE SEQUENCE</scope>
    <source>
        <strain evidence="3">CBS 10117</strain>
    </source>
</reference>
<sequence length="188" mass="20718">MSSKQSLQAAQGSTSCSDNSQSRSATQSAGSTKTDLYFQQATQLLKDIEGSWSTHHSKVQHYVGLQQKISSQKSFSLYEWLGDVLLGGSTEKQAHAHAKASSGCSQAAIHDIENQYQLSGIGTSADVQCHTIDFCERSKALEEARSNDDHQSIARLFRAYDVELERAERANRNIDICIAKYKAAEKIE</sequence>
<reference evidence="3" key="2">
    <citation type="submission" date="2013-07" db="EMBL/GenBank/DDBJ databases">
        <authorList>
            <consortium name="The Broad Institute Genome Sequencing Platform"/>
            <person name="Cuomo C."/>
            <person name="Litvintseva A."/>
            <person name="Chen Y."/>
            <person name="Heitman J."/>
            <person name="Sun S."/>
            <person name="Springer D."/>
            <person name="Dromer F."/>
            <person name="Young S.K."/>
            <person name="Zeng Q."/>
            <person name="Gargeya S."/>
            <person name="Fitzgerald M."/>
            <person name="Abouelleil A."/>
            <person name="Alvarado L."/>
            <person name="Berlin A.M."/>
            <person name="Chapman S.B."/>
            <person name="Dewar J."/>
            <person name="Goldberg J."/>
            <person name="Griggs A."/>
            <person name="Gujja S."/>
            <person name="Hansen M."/>
            <person name="Howarth C."/>
            <person name="Imamovic A."/>
            <person name="Larimer J."/>
            <person name="McCowan C."/>
            <person name="Murphy C."/>
            <person name="Pearson M."/>
            <person name="Priest M."/>
            <person name="Roberts A."/>
            <person name="Saif S."/>
            <person name="Shea T."/>
            <person name="Sykes S."/>
            <person name="Wortman J."/>
            <person name="Nusbaum C."/>
            <person name="Birren B."/>
        </authorList>
    </citation>
    <scope>NUCLEOTIDE SEQUENCE</scope>
    <source>
        <strain evidence="3">CBS 10117</strain>
    </source>
</reference>
<dbReference type="RefSeq" id="XP_018260230.1">
    <property type="nucleotide sequence ID" value="XM_018410421.1"/>
</dbReference>
<dbReference type="GeneID" id="28970846"/>
<dbReference type="VEuPathDB" id="FungiDB:I303_07147"/>
<organism evidence="2">
    <name type="scientific">Kwoniella dejecticola CBS 10117</name>
    <dbReference type="NCBI Taxonomy" id="1296121"/>
    <lineage>
        <taxon>Eukaryota</taxon>
        <taxon>Fungi</taxon>
        <taxon>Dikarya</taxon>
        <taxon>Basidiomycota</taxon>
        <taxon>Agaricomycotina</taxon>
        <taxon>Tremellomycetes</taxon>
        <taxon>Tremellales</taxon>
        <taxon>Cryptococcaceae</taxon>
        <taxon>Kwoniella</taxon>
    </lineage>
</organism>
<dbReference type="PROSITE" id="PS51257">
    <property type="entry name" value="PROKAR_LIPOPROTEIN"/>
    <property type="match status" value="1"/>
</dbReference>
<reference evidence="2" key="1">
    <citation type="submission" date="2013-07" db="EMBL/GenBank/DDBJ databases">
        <title>The Genome Sequence of Cryptococcus dejecticola CBS10117.</title>
        <authorList>
            <consortium name="The Broad Institute Genome Sequencing Platform"/>
            <person name="Cuomo C."/>
            <person name="Litvintseva A."/>
            <person name="Chen Y."/>
            <person name="Heitman J."/>
            <person name="Sun S."/>
            <person name="Springer D."/>
            <person name="Dromer F."/>
            <person name="Young S.K."/>
            <person name="Zeng Q."/>
            <person name="Gargeya S."/>
            <person name="Fitzgerald M."/>
            <person name="Abouelleil A."/>
            <person name="Alvarado L."/>
            <person name="Berlin A.M."/>
            <person name="Chapman S.B."/>
            <person name="Dewar J."/>
            <person name="Goldberg J."/>
            <person name="Griggs A."/>
            <person name="Gujja S."/>
            <person name="Hansen M."/>
            <person name="Howarth C."/>
            <person name="Imamovic A."/>
            <person name="Larimer J."/>
            <person name="McCowan C."/>
            <person name="Murphy C."/>
            <person name="Pearson M."/>
            <person name="Priest M."/>
            <person name="Roberts A."/>
            <person name="Saif S."/>
            <person name="Shea T."/>
            <person name="Sykes S."/>
            <person name="Wortman J."/>
            <person name="Nusbaum C."/>
            <person name="Birren B."/>
        </authorList>
    </citation>
    <scope>NUCLEOTIDE SEQUENCE [LARGE SCALE GENOMIC DNA]</scope>
    <source>
        <strain evidence="2">CBS 10117</strain>
    </source>
</reference>
<dbReference type="KEGG" id="kdj:28970846"/>
<protein>
    <submittedName>
        <fullName evidence="2">Uncharacterized protein</fullName>
    </submittedName>
</protein>
<feature type="region of interest" description="Disordered" evidence="1">
    <location>
        <begin position="1"/>
        <end position="30"/>
    </location>
</feature>
<evidence type="ECO:0000313" key="2">
    <source>
        <dbReference type="EMBL" id="OBR82388.1"/>
    </source>
</evidence>
<evidence type="ECO:0000256" key="1">
    <source>
        <dbReference type="SAM" id="MobiDB-lite"/>
    </source>
</evidence>
<evidence type="ECO:0000313" key="3">
    <source>
        <dbReference type="EMBL" id="WWC65907.1"/>
    </source>
</evidence>
<proteinExistence type="predicted"/>
<dbReference type="EMBL" id="CP144540">
    <property type="protein sequence ID" value="WWC65907.1"/>
    <property type="molecule type" value="Genomic_DNA"/>
</dbReference>
<dbReference type="EMBL" id="KI894035">
    <property type="protein sequence ID" value="OBR82388.1"/>
    <property type="molecule type" value="Genomic_DNA"/>
</dbReference>
<dbReference type="Proteomes" id="UP000078595">
    <property type="component" value="Chromosome 11"/>
</dbReference>
<accession>A0A1A5ZX51</accession>
<gene>
    <name evidence="2" type="ORF">I303_07147</name>
    <name evidence="3" type="ORF">I303_108529</name>
</gene>
<name>A0A1A5ZX51_9TREE</name>
<keyword evidence="4" id="KW-1185">Reference proteome</keyword>